<name>A0ABZ0TMM4_9SPHI</name>
<evidence type="ECO:0000313" key="3">
    <source>
        <dbReference type="Proteomes" id="UP001324380"/>
    </source>
</evidence>
<dbReference type="Proteomes" id="UP001324380">
    <property type="component" value="Chromosome"/>
</dbReference>
<accession>A0ABZ0TMM4</accession>
<keyword evidence="3" id="KW-1185">Reference proteome</keyword>
<protein>
    <recommendedName>
        <fullName evidence="4">Transporter</fullName>
    </recommendedName>
</protein>
<organism evidence="2 3">
    <name type="scientific">Mucilaginibacter sabulilitoris</name>
    <dbReference type="NCBI Taxonomy" id="1173583"/>
    <lineage>
        <taxon>Bacteria</taxon>
        <taxon>Pseudomonadati</taxon>
        <taxon>Bacteroidota</taxon>
        <taxon>Sphingobacteriia</taxon>
        <taxon>Sphingobacteriales</taxon>
        <taxon>Sphingobacteriaceae</taxon>
        <taxon>Mucilaginibacter</taxon>
    </lineage>
</organism>
<gene>
    <name evidence="2" type="ORF">SNE25_29340</name>
</gene>
<dbReference type="RefSeq" id="WP_321562564.1">
    <property type="nucleotide sequence ID" value="NZ_CP139558.1"/>
</dbReference>
<sequence length="283" mass="31493">MIFKSTFYKFLFAALVLIIAAQSKSYAGGGFPVRPGRLTLSPSVSYFFANKQWDSHSVKGPFPDNGRFSSLSTSLYAEYGLSRRFTLSALMPYAYNTYKDNTGDYKDSGFGDAEIGIRYYLANINYKYYFSLQATAIIPMYTNLALGYNQKGAELRLAFAGSGHLFGKNSYFILENGVREYFGYESVFQDRYNATYGITLDKKFREQLSVSVGGFYVSSNNKAFSPNPNTSKNFAFNQVSLSYGHSFSKKVAMFLTGGTFITGRNTGAGSSITASLNYHIDTK</sequence>
<reference evidence="2 3" key="1">
    <citation type="submission" date="2023-11" db="EMBL/GenBank/DDBJ databases">
        <title>Analysis of the Genomes of Mucilaginibacter gossypii cycad 4 and M. sabulilitoris SNA2: microbes with the potential for plant growth promotion.</title>
        <authorList>
            <person name="Hirsch A.M."/>
            <person name="Humm E."/>
            <person name="Rubbi M."/>
            <person name="Del Vecchio G."/>
            <person name="Ha S.M."/>
            <person name="Pellegrini M."/>
            <person name="Gunsalus R.P."/>
        </authorList>
    </citation>
    <scope>NUCLEOTIDE SEQUENCE [LARGE SCALE GENOMIC DNA]</scope>
    <source>
        <strain evidence="2 3">SNA2</strain>
    </source>
</reference>
<keyword evidence="1" id="KW-0732">Signal</keyword>
<evidence type="ECO:0008006" key="4">
    <source>
        <dbReference type="Google" id="ProtNLM"/>
    </source>
</evidence>
<feature type="signal peptide" evidence="1">
    <location>
        <begin position="1"/>
        <end position="27"/>
    </location>
</feature>
<evidence type="ECO:0000256" key="1">
    <source>
        <dbReference type="SAM" id="SignalP"/>
    </source>
</evidence>
<evidence type="ECO:0000313" key="2">
    <source>
        <dbReference type="EMBL" id="WPU93428.1"/>
    </source>
</evidence>
<feature type="chain" id="PRO_5045623940" description="Transporter" evidence="1">
    <location>
        <begin position="28"/>
        <end position="283"/>
    </location>
</feature>
<dbReference type="EMBL" id="CP139558">
    <property type="protein sequence ID" value="WPU93428.1"/>
    <property type="molecule type" value="Genomic_DNA"/>
</dbReference>
<proteinExistence type="predicted"/>